<sequence>MRGCLTMDFDVLKKELAEHKVYTAWQFIENTNANIRVAQYCLDTITAISAKMTEDAHKNNEEISERIINHKSVAITDADLPDFLIDIAGNDVDGFFLIQKLIRDFYQYLRNSFDSIGQIANAGLLANKGKKVDKTDFPAMKDRFQQQTYSGEFPLTSAWFSKTDSDDEFKYIDAVCNRVKHTAFINNQISIGLFGCENKMNMGAFLRNGEQHEKADLKDKMQQAIKFTEDSYIEFLTFFSAEFKNDLHVSGRYHDGIKVYQQYMKDSELSSFSLPYIVSQQHFDAMPNEIYVLLLRNNEGEIKAADCPFTSILITSADDYKTAVGRYVATAEDTVGKDNIVKYRKYIKDTSTADPQIAMIKSMQDGTGKFYHANPFFDLQTVSVSDDDTFLKRAALPF</sequence>
<evidence type="ECO:0000313" key="1">
    <source>
        <dbReference type="EMBL" id="CEM61507.1"/>
    </source>
</evidence>
<name>A0A0B7GVE8_TREPH</name>
<organism evidence="1 2">
    <name type="scientific">Treponema phagedenis</name>
    <dbReference type="NCBI Taxonomy" id="162"/>
    <lineage>
        <taxon>Bacteria</taxon>
        <taxon>Pseudomonadati</taxon>
        <taxon>Spirochaetota</taxon>
        <taxon>Spirochaetia</taxon>
        <taxon>Spirochaetales</taxon>
        <taxon>Treponemataceae</taxon>
        <taxon>Treponema</taxon>
    </lineage>
</organism>
<dbReference type="AlphaFoldDB" id="A0A0B7GVE8"/>
<evidence type="ECO:0000313" key="2">
    <source>
        <dbReference type="Proteomes" id="UP000042527"/>
    </source>
</evidence>
<gene>
    <name evidence="1" type="ORF">TPHV1_20044</name>
</gene>
<dbReference type="Proteomes" id="UP000042527">
    <property type="component" value="Unassembled WGS sequence"/>
</dbReference>
<proteinExistence type="predicted"/>
<dbReference type="EMBL" id="CDNC01000012">
    <property type="protein sequence ID" value="CEM61507.1"/>
    <property type="molecule type" value="Genomic_DNA"/>
</dbReference>
<keyword evidence="2" id="KW-1185">Reference proteome</keyword>
<reference evidence="2" key="1">
    <citation type="submission" date="2015-01" db="EMBL/GenBank/DDBJ databases">
        <authorList>
            <person name="Manzoor Shahid"/>
            <person name="Zubair Saima"/>
        </authorList>
    </citation>
    <scope>NUCLEOTIDE SEQUENCE [LARGE SCALE GENOMIC DNA]</scope>
    <source>
        <strain evidence="2">V1</strain>
    </source>
</reference>
<protein>
    <submittedName>
        <fullName evidence="1">Uncharacterized protein</fullName>
    </submittedName>
</protein>
<accession>A0A0B7GVE8</accession>